<dbReference type="RefSeq" id="XP_003519119.1">
    <property type="nucleotide sequence ID" value="XM_003519071.5"/>
</dbReference>
<dbReference type="OrthoDB" id="778072at2759"/>
<dbReference type="OMA" id="GNRERNI"/>
<dbReference type="PANTHER" id="PTHR36351:SF1">
    <property type="entry name" value="EMBRYO SAC DEVELOPMENT ARREST 12"/>
    <property type="match status" value="1"/>
</dbReference>
<dbReference type="PANTHER" id="PTHR36351">
    <property type="entry name" value="EMBRYO SAC DEVELOPMENT ARREST 12"/>
    <property type="match status" value="1"/>
</dbReference>
<evidence type="ECO:0000259" key="2">
    <source>
        <dbReference type="Pfam" id="PF23596"/>
    </source>
</evidence>
<feature type="domain" description="DUF7138" evidence="2">
    <location>
        <begin position="7"/>
        <end position="84"/>
    </location>
</feature>
<dbReference type="Pfam" id="PF23596">
    <property type="entry name" value="DUF7138"/>
    <property type="match status" value="1"/>
</dbReference>
<dbReference type="EMBL" id="CM000835">
    <property type="protein sequence ID" value="KRH72194.1"/>
    <property type="molecule type" value="Genomic_DNA"/>
</dbReference>
<reference evidence="3 4" key="1">
    <citation type="journal article" date="2010" name="Nature">
        <title>Genome sequence of the palaeopolyploid soybean.</title>
        <authorList>
            <person name="Schmutz J."/>
            <person name="Cannon S.B."/>
            <person name="Schlueter J."/>
            <person name="Ma J."/>
            <person name="Mitros T."/>
            <person name="Nelson W."/>
            <person name="Hyten D.L."/>
            <person name="Song Q."/>
            <person name="Thelen J.J."/>
            <person name="Cheng J."/>
            <person name="Xu D."/>
            <person name="Hellsten U."/>
            <person name="May G.D."/>
            <person name="Yu Y."/>
            <person name="Sakurai T."/>
            <person name="Umezawa T."/>
            <person name="Bhattacharyya M.K."/>
            <person name="Sandhu D."/>
            <person name="Valliyodan B."/>
            <person name="Lindquist E."/>
            <person name="Peto M."/>
            <person name="Grant D."/>
            <person name="Shu S."/>
            <person name="Goodstein D."/>
            <person name="Barry K."/>
            <person name="Futrell-Griggs M."/>
            <person name="Abernathy B."/>
            <person name="Du J."/>
            <person name="Tian Z."/>
            <person name="Zhu L."/>
            <person name="Gill N."/>
            <person name="Joshi T."/>
            <person name="Libault M."/>
            <person name="Sethuraman A."/>
            <person name="Zhang X.-C."/>
            <person name="Shinozaki K."/>
            <person name="Nguyen H.T."/>
            <person name="Wing R.A."/>
            <person name="Cregan P."/>
            <person name="Specht J."/>
            <person name="Grimwood J."/>
            <person name="Rokhsar D."/>
            <person name="Stacey G."/>
            <person name="Shoemaker R.C."/>
            <person name="Jackson S.A."/>
        </authorList>
    </citation>
    <scope>NUCLEOTIDE SEQUENCE [LARGE SCALE GENOMIC DNA]</scope>
    <source>
        <strain evidence="4">cv. Williams 82</strain>
        <tissue evidence="3">Callus</tissue>
    </source>
</reference>
<dbReference type="AlphaFoldDB" id="I1JGI5"/>
<feature type="region of interest" description="Disordered" evidence="1">
    <location>
        <begin position="92"/>
        <end position="112"/>
    </location>
</feature>
<name>I1JGI5_SOYBN</name>
<organism evidence="4">
    <name type="scientific">Glycine max</name>
    <name type="common">Soybean</name>
    <name type="synonym">Glycine hispida</name>
    <dbReference type="NCBI Taxonomy" id="3847"/>
    <lineage>
        <taxon>Eukaryota</taxon>
        <taxon>Viridiplantae</taxon>
        <taxon>Streptophyta</taxon>
        <taxon>Embryophyta</taxon>
        <taxon>Tracheophyta</taxon>
        <taxon>Spermatophyta</taxon>
        <taxon>Magnoliopsida</taxon>
        <taxon>eudicotyledons</taxon>
        <taxon>Gunneridae</taxon>
        <taxon>Pentapetalae</taxon>
        <taxon>rosids</taxon>
        <taxon>fabids</taxon>
        <taxon>Fabales</taxon>
        <taxon>Fabaceae</taxon>
        <taxon>Papilionoideae</taxon>
        <taxon>50 kb inversion clade</taxon>
        <taxon>NPAAA clade</taxon>
        <taxon>indigoferoid/millettioid clade</taxon>
        <taxon>Phaseoleae</taxon>
        <taxon>Glycine</taxon>
        <taxon>Glycine subgen. Soja</taxon>
    </lineage>
</organism>
<gene>
    <name evidence="4" type="primary">LOC100812853</name>
    <name evidence="3" type="ORF">GLYMA_02G197300</name>
</gene>
<dbReference type="PaxDb" id="3847-GLYMA02G35570.1"/>
<evidence type="ECO:0000313" key="5">
    <source>
        <dbReference type="Proteomes" id="UP000008827"/>
    </source>
</evidence>
<sequence length="230" mass="24541">MIDGGSTSVAVVYSDGSREINVGTVAVDPTLNFKSLLTLLSQRIGISPHQFSVYLAAVGTDRKIPVTAKLNLATVRRDGAAHYFFVKRSKRNKKANGNGKDAAKKNHHHPRPENVMLLRRAAASAVRDPPLVPPILNPAQYERRLMTLQIERQSYLMNMKVGVNGGAAEREFSNTSTAAVTAACDGCSKAKITGINGGFHLCVHDAVTVGFRSPAGPITRPAKTAGEAGP</sequence>
<evidence type="ECO:0000313" key="4">
    <source>
        <dbReference type="EnsemblPlants" id="KRH72194"/>
    </source>
</evidence>
<evidence type="ECO:0000256" key="1">
    <source>
        <dbReference type="SAM" id="MobiDB-lite"/>
    </source>
</evidence>
<reference evidence="3" key="3">
    <citation type="submission" date="2018-07" db="EMBL/GenBank/DDBJ databases">
        <title>WGS assembly of Glycine max.</title>
        <authorList>
            <person name="Schmutz J."/>
            <person name="Cannon S."/>
            <person name="Schlueter J."/>
            <person name="Ma J."/>
            <person name="Mitros T."/>
            <person name="Nelson W."/>
            <person name="Hyten D."/>
            <person name="Song Q."/>
            <person name="Thelen J."/>
            <person name="Cheng J."/>
            <person name="Xu D."/>
            <person name="Hellsten U."/>
            <person name="May G."/>
            <person name="Yu Y."/>
            <person name="Sakurai T."/>
            <person name="Umezawa T."/>
            <person name="Bhattacharyya M."/>
            <person name="Sandhu D."/>
            <person name="Valliyodan B."/>
            <person name="Lindquist E."/>
            <person name="Peto M."/>
            <person name="Grant D."/>
            <person name="Shu S."/>
            <person name="Goodstein D."/>
            <person name="Barry K."/>
            <person name="Futrell-Griggs M."/>
            <person name="Abernathy B."/>
            <person name="Du J."/>
            <person name="Tian Z."/>
            <person name="Zhu L."/>
            <person name="Gill N."/>
            <person name="Joshi T."/>
            <person name="Libault M."/>
            <person name="Sethuraman A."/>
            <person name="Zhang X."/>
            <person name="Shinozaki K."/>
            <person name="Nguyen H."/>
            <person name="Wing R."/>
            <person name="Cregan P."/>
            <person name="Specht J."/>
            <person name="Grimwood J."/>
            <person name="Rokhsar D."/>
            <person name="Stacey G."/>
            <person name="Shoemaker R."/>
            <person name="Jackson S."/>
        </authorList>
    </citation>
    <scope>NUCLEOTIDE SEQUENCE</scope>
    <source>
        <tissue evidence="3">Callus</tissue>
    </source>
</reference>
<dbReference type="eggNOG" id="ENOG502S4PI">
    <property type="taxonomic scope" value="Eukaryota"/>
</dbReference>
<evidence type="ECO:0000313" key="3">
    <source>
        <dbReference type="EMBL" id="KRH72194.1"/>
    </source>
</evidence>
<reference evidence="4" key="2">
    <citation type="submission" date="2018-02" db="UniProtKB">
        <authorList>
            <consortium name="EnsemblPlants"/>
        </authorList>
    </citation>
    <scope>IDENTIFICATION</scope>
    <source>
        <strain evidence="4">Williams 82</strain>
    </source>
</reference>
<accession>I1JGI5</accession>
<dbReference type="GeneID" id="100812853"/>
<proteinExistence type="predicted"/>
<dbReference type="RefSeq" id="XP_040863844.1">
    <property type="nucleotide sequence ID" value="XM_041007910.1"/>
</dbReference>
<dbReference type="HOGENOM" id="CLU_063781_0_0_1"/>
<dbReference type="KEGG" id="gmx:100812853"/>
<dbReference type="Proteomes" id="UP000008827">
    <property type="component" value="Chromosome 2"/>
</dbReference>
<dbReference type="EnsemblPlants" id="KRH72194">
    <property type="protein sequence ID" value="KRH72194"/>
    <property type="gene ID" value="GLYMA_02G197300"/>
</dbReference>
<protein>
    <recommendedName>
        <fullName evidence="2">DUF7138 domain-containing protein</fullName>
    </recommendedName>
</protein>
<keyword evidence="5" id="KW-1185">Reference proteome</keyword>
<dbReference type="InterPro" id="IPR055562">
    <property type="entry name" value="DUF7138"/>
</dbReference>
<dbReference type="Gramene" id="KRH72194">
    <property type="protein sequence ID" value="KRH72194"/>
    <property type="gene ID" value="GLYMA_02G197300"/>
</dbReference>